<dbReference type="InterPro" id="IPR023797">
    <property type="entry name" value="RNA3'_phos_cyclase_dom"/>
</dbReference>
<reference evidence="2" key="1">
    <citation type="journal article" date="2020" name="bioRxiv">
        <title>Whole genome comparisons of ergot fungi reveals the divergence and evolution of species within the genus Claviceps are the result of varying mechanisms driving genome evolution and host range expansion.</title>
        <authorList>
            <person name="Wyka S.A."/>
            <person name="Mondo S.J."/>
            <person name="Liu M."/>
            <person name="Dettman J."/>
            <person name="Nalam V."/>
            <person name="Broders K.D."/>
        </authorList>
    </citation>
    <scope>NUCLEOTIDE SEQUENCE</scope>
    <source>
        <strain evidence="2">CCC 602</strain>
    </source>
</reference>
<sequence>MATNHVLLDGRTGEGGGQLVRVACGLAALTCQHVTIQHVRGKREGGRGGGLKAQHVASLTWLAKVTDAQVQGLTVGSKTLSFQPRRSPAELGPRNFDIEAGTDAASALLILQAILPFVLFAGNTENEPIVLNIYGGTNVHWSPSYEYVDQVLMPVLEERFGIRVRRELKSRGWSLGPPSRGHVALVVQPVPRGEPLRFAPWPKHTCSSPHQVCRIDISIMVPRSAHALVQAELLASLGKMYHGVETQFKLVEDSGHDARWSILLVGHSQDGIRWGRDALFSMPKPAKLKSTREEFVQLACAQLCRALHKETTQAGTADEFLQDQLVALQVLAEGYSTVSRGGPTMDEEDVLVEKLERLEVRNGAEMRKEKTNEPFGNGSTHTTTARWVASELLPGAAFYHGGEIVKGVGFSV</sequence>
<evidence type="ECO:0000313" key="2">
    <source>
        <dbReference type="EMBL" id="KAG5999987.1"/>
    </source>
</evidence>
<dbReference type="Gene3D" id="3.65.10.20">
    <property type="entry name" value="RNA 3'-terminal phosphate cyclase domain"/>
    <property type="match status" value="1"/>
</dbReference>
<dbReference type="GO" id="GO:0003963">
    <property type="term" value="F:RNA-3'-phosphate cyclase activity"/>
    <property type="evidence" value="ECO:0007669"/>
    <property type="project" value="TreeGrafter"/>
</dbReference>
<comment type="caution">
    <text evidence="2">The sequence shown here is derived from an EMBL/GenBank/DDBJ whole genome shotgun (WGS) entry which is preliminary data.</text>
</comment>
<dbReference type="Gene3D" id="3.30.360.20">
    <property type="entry name" value="RNA 3'-terminal phosphate cyclase, insert domain"/>
    <property type="match status" value="1"/>
</dbReference>
<dbReference type="EMBL" id="SRPW01001590">
    <property type="protein sequence ID" value="KAG5999987.1"/>
    <property type="molecule type" value="Genomic_DNA"/>
</dbReference>
<organism evidence="2 3">
    <name type="scientific">Claviceps pusilla</name>
    <dbReference type="NCBI Taxonomy" id="123648"/>
    <lineage>
        <taxon>Eukaryota</taxon>
        <taxon>Fungi</taxon>
        <taxon>Dikarya</taxon>
        <taxon>Ascomycota</taxon>
        <taxon>Pezizomycotina</taxon>
        <taxon>Sordariomycetes</taxon>
        <taxon>Hypocreomycetidae</taxon>
        <taxon>Hypocreales</taxon>
        <taxon>Clavicipitaceae</taxon>
        <taxon>Claviceps</taxon>
    </lineage>
</organism>
<accession>A0A9P7N9M2</accession>
<feature type="domain" description="RNA 3'-terminal phosphate cyclase" evidence="1">
    <location>
        <begin position="13"/>
        <end position="345"/>
    </location>
</feature>
<evidence type="ECO:0000313" key="3">
    <source>
        <dbReference type="Proteomes" id="UP000748025"/>
    </source>
</evidence>
<evidence type="ECO:0000259" key="1">
    <source>
        <dbReference type="Pfam" id="PF01137"/>
    </source>
</evidence>
<dbReference type="SUPFAM" id="SSF55205">
    <property type="entry name" value="EPT/RTPC-like"/>
    <property type="match status" value="1"/>
</dbReference>
<gene>
    <name evidence="2" type="ORF">E4U43_001744</name>
</gene>
<dbReference type="AlphaFoldDB" id="A0A9P7N9M2"/>
<dbReference type="PANTHER" id="PTHR11096:SF0">
    <property type="entry name" value="RNA 3'-TERMINAL PHOSPHATE CYCLASE"/>
    <property type="match status" value="1"/>
</dbReference>
<name>A0A9P7N9M2_9HYPO</name>
<dbReference type="GO" id="GO:0006396">
    <property type="term" value="P:RNA processing"/>
    <property type="evidence" value="ECO:0007669"/>
    <property type="project" value="InterPro"/>
</dbReference>
<dbReference type="InterPro" id="IPR000228">
    <property type="entry name" value="RNA3'_term_phos_cyc"/>
</dbReference>
<dbReference type="PANTHER" id="PTHR11096">
    <property type="entry name" value="RNA 3' TERMINAL PHOSPHATE CYCLASE"/>
    <property type="match status" value="1"/>
</dbReference>
<dbReference type="OrthoDB" id="25029at2759"/>
<dbReference type="InterPro" id="IPR013792">
    <property type="entry name" value="RNA3'P_cycl/enolpyr_Trfase_a/b"/>
</dbReference>
<proteinExistence type="predicted"/>
<dbReference type="InterPro" id="IPR036553">
    <property type="entry name" value="RPTC_insert"/>
</dbReference>
<dbReference type="GO" id="GO:0005634">
    <property type="term" value="C:nucleus"/>
    <property type="evidence" value="ECO:0007669"/>
    <property type="project" value="TreeGrafter"/>
</dbReference>
<protein>
    <recommendedName>
        <fullName evidence="1">RNA 3'-terminal phosphate cyclase domain-containing protein</fullName>
    </recommendedName>
</protein>
<dbReference type="Pfam" id="PF01137">
    <property type="entry name" value="RTC"/>
    <property type="match status" value="1"/>
</dbReference>
<dbReference type="Proteomes" id="UP000748025">
    <property type="component" value="Unassembled WGS sequence"/>
</dbReference>
<dbReference type="InterPro" id="IPR037136">
    <property type="entry name" value="RNA3'_phos_cyclase_dom_sf"/>
</dbReference>
<keyword evidence="3" id="KW-1185">Reference proteome</keyword>